<keyword evidence="3" id="KW-1185">Reference proteome</keyword>
<dbReference type="InterPro" id="IPR000182">
    <property type="entry name" value="GNAT_dom"/>
</dbReference>
<accession>A0A7W4WBS0</accession>
<dbReference type="Proteomes" id="UP000535937">
    <property type="component" value="Unassembled WGS sequence"/>
</dbReference>
<name>A0A7W4WBS0_9GAMM</name>
<proteinExistence type="predicted"/>
<dbReference type="PROSITE" id="PS51186">
    <property type="entry name" value="GNAT"/>
    <property type="match status" value="1"/>
</dbReference>
<dbReference type="SUPFAM" id="SSF55729">
    <property type="entry name" value="Acyl-CoA N-acyltransferases (Nat)"/>
    <property type="match status" value="1"/>
</dbReference>
<keyword evidence="2" id="KW-0808">Transferase</keyword>
<comment type="caution">
    <text evidence="2">The sequence shown here is derived from an EMBL/GenBank/DDBJ whole genome shotgun (WGS) entry which is preliminary data.</text>
</comment>
<dbReference type="RefSeq" id="WP_183459311.1">
    <property type="nucleotide sequence ID" value="NZ_JACHWZ010000008.1"/>
</dbReference>
<evidence type="ECO:0000259" key="1">
    <source>
        <dbReference type="PROSITE" id="PS51186"/>
    </source>
</evidence>
<dbReference type="InterPro" id="IPR051531">
    <property type="entry name" value="N-acetyltransferase"/>
</dbReference>
<dbReference type="Pfam" id="PF13302">
    <property type="entry name" value="Acetyltransf_3"/>
    <property type="match status" value="1"/>
</dbReference>
<evidence type="ECO:0000313" key="3">
    <source>
        <dbReference type="Proteomes" id="UP000535937"/>
    </source>
</evidence>
<dbReference type="PANTHER" id="PTHR43792:SF1">
    <property type="entry name" value="N-ACETYLTRANSFERASE DOMAIN-CONTAINING PROTEIN"/>
    <property type="match status" value="1"/>
</dbReference>
<dbReference type="AlphaFoldDB" id="A0A7W4WBS0"/>
<evidence type="ECO:0000313" key="2">
    <source>
        <dbReference type="EMBL" id="MBB3061164.1"/>
    </source>
</evidence>
<dbReference type="GO" id="GO:0016747">
    <property type="term" value="F:acyltransferase activity, transferring groups other than amino-acyl groups"/>
    <property type="evidence" value="ECO:0007669"/>
    <property type="project" value="InterPro"/>
</dbReference>
<gene>
    <name evidence="2" type="ORF">FHS09_001997</name>
</gene>
<organism evidence="2 3">
    <name type="scientific">Microbulbifer rhizosphaerae</name>
    <dbReference type="NCBI Taxonomy" id="1562603"/>
    <lineage>
        <taxon>Bacteria</taxon>
        <taxon>Pseudomonadati</taxon>
        <taxon>Pseudomonadota</taxon>
        <taxon>Gammaproteobacteria</taxon>
        <taxon>Cellvibrionales</taxon>
        <taxon>Microbulbiferaceae</taxon>
        <taxon>Microbulbifer</taxon>
    </lineage>
</organism>
<feature type="domain" description="N-acetyltransferase" evidence="1">
    <location>
        <begin position="9"/>
        <end position="169"/>
    </location>
</feature>
<dbReference type="EMBL" id="JACHWZ010000008">
    <property type="protein sequence ID" value="MBB3061164.1"/>
    <property type="molecule type" value="Genomic_DNA"/>
</dbReference>
<dbReference type="InterPro" id="IPR016181">
    <property type="entry name" value="Acyl_CoA_acyltransferase"/>
</dbReference>
<reference evidence="2 3" key="1">
    <citation type="submission" date="2020-08" db="EMBL/GenBank/DDBJ databases">
        <title>Genomic Encyclopedia of Type Strains, Phase III (KMG-III): the genomes of soil and plant-associated and newly described type strains.</title>
        <authorList>
            <person name="Whitman W."/>
        </authorList>
    </citation>
    <scope>NUCLEOTIDE SEQUENCE [LARGE SCALE GENOMIC DNA]</scope>
    <source>
        <strain evidence="2 3">CECT 8799</strain>
    </source>
</reference>
<sequence>MTPIKTERLRLRRLTEDDAPLMLAVLNDPDFLRNVGDRGVRNDKAARRYIADGPLTMYREHGFGLYRVELADGTPVGTCGLIKRDGLDDVDIGFAFLPRFRGCGYALEAARAVMQYGREALALKRIVAIVLPDNAPSVRLLEKIGLRAEGKITLPGDDEELLLMAWEADNPA</sequence>
<dbReference type="PANTHER" id="PTHR43792">
    <property type="entry name" value="GNAT FAMILY, PUTATIVE (AFU_ORTHOLOGUE AFUA_3G00765)-RELATED-RELATED"/>
    <property type="match status" value="1"/>
</dbReference>
<dbReference type="Gene3D" id="3.40.630.30">
    <property type="match status" value="1"/>
</dbReference>
<protein>
    <submittedName>
        <fullName evidence="2">RimJ/RimL family protein N-acetyltransferase</fullName>
    </submittedName>
</protein>